<protein>
    <submittedName>
        <fullName evidence="1">Uncharacterized protein</fullName>
    </submittedName>
</protein>
<evidence type="ECO:0000313" key="1">
    <source>
        <dbReference type="EMBL" id="QYA18798.1"/>
    </source>
</evidence>
<organism evidence="1">
    <name type="scientific">Clandestinovirus</name>
    <dbReference type="NCBI Taxonomy" id="2831644"/>
    <lineage>
        <taxon>Viruses</taxon>
    </lineage>
</organism>
<accession>A0A8F8KUE6</accession>
<dbReference type="EMBL" id="MZ420154">
    <property type="protein sequence ID" value="QYA18798.1"/>
    <property type="molecule type" value="Genomic_DNA"/>
</dbReference>
<reference evidence="1" key="1">
    <citation type="submission" date="2021-06" db="EMBL/GenBank/DDBJ databases">
        <authorList>
            <person name="Rolland C."/>
        </authorList>
    </citation>
    <scope>NUCLEOTIDE SEQUENCE</scope>
    <source>
        <strain evidence="1">347.936635</strain>
    </source>
</reference>
<gene>
    <name evidence="1" type="ORF">KOM_12_530</name>
</gene>
<proteinExistence type="predicted"/>
<name>A0A8F8KUE6_9VIRU</name>
<sequence length="133" mass="15319">MSMITRERCDPTLELPYMGRSFAQTTSTPQMGNGSNFGIAQYVDRESVLTLPFYNRSRKGCSDELEHDPDLIFTPMLTKYQQDDYRICHFDQGTRFAVKGMCINGAPRFRYESEQMYGGANPEFMSMYSESDI</sequence>